<dbReference type="InterPro" id="IPR004090">
    <property type="entry name" value="Chemotax_Me-accpt_rcpt"/>
</dbReference>
<accession>A0ABS4FMR0</accession>
<evidence type="ECO:0000256" key="7">
    <source>
        <dbReference type="SAM" id="Coils"/>
    </source>
</evidence>
<dbReference type="Gene3D" id="6.10.340.10">
    <property type="match status" value="1"/>
</dbReference>
<feature type="domain" description="Methyl-accepting transducer" evidence="9">
    <location>
        <begin position="280"/>
        <end position="516"/>
    </location>
</feature>
<dbReference type="Gene3D" id="1.10.287.950">
    <property type="entry name" value="Methyl-accepting chemotaxis protein"/>
    <property type="match status" value="1"/>
</dbReference>
<dbReference type="SMART" id="SM00283">
    <property type="entry name" value="MA"/>
    <property type="match status" value="1"/>
</dbReference>
<dbReference type="CDD" id="cd11386">
    <property type="entry name" value="MCP_signal"/>
    <property type="match status" value="1"/>
</dbReference>
<evidence type="ECO:0000259" key="10">
    <source>
        <dbReference type="PROSITE" id="PS50885"/>
    </source>
</evidence>
<dbReference type="Pfam" id="PF00672">
    <property type="entry name" value="HAMP"/>
    <property type="match status" value="1"/>
</dbReference>
<dbReference type="SMART" id="SM00304">
    <property type="entry name" value="HAMP"/>
    <property type="match status" value="1"/>
</dbReference>
<feature type="coiled-coil region" evidence="7">
    <location>
        <begin position="75"/>
        <end position="102"/>
    </location>
</feature>
<evidence type="ECO:0000256" key="6">
    <source>
        <dbReference type="PROSITE-ProRule" id="PRU00284"/>
    </source>
</evidence>
<keyword evidence="8" id="KW-0812">Transmembrane</keyword>
<evidence type="ECO:0000256" key="8">
    <source>
        <dbReference type="SAM" id="Phobius"/>
    </source>
</evidence>
<keyword evidence="2" id="KW-1003">Cell membrane</keyword>
<sequence length="566" mass="61315">MKLKLKLTIAKKLYAGFLSILLLLIVIAGLNYIELNSANDMYQKLLKERAQVVSQVKDLSIAIKEENLTITNYLLMNKEEDLKAYREAVKKYNQVSKEIQSKTTDRNDWLLLQGLDLLQGNYVSNAEAMIEFKKQNKVEDYMRTAQNNDPIIDKFLETADRYIKQQEELLVKETQTISNNMETTKRTSMFISIGAVLLGLVISFWIARLISKPTIQITKAAQLIASGDLSSEPIQIKNRDELGVLATSFNAMLVTLRSLIEQVSQNAMQVAASSEQLTAGAEQTTKATEQVVEIIEQVSVGAEKQITAVQESVTFVGNLSVEANNIADTASQVAEKSLLAAQNAAEGRVSIQTVVEQMGNIQSTVGQISEEVGGLGARSEEIGKIVDVIAGISKQTNLLALNAAIEAARAGEAGRGFAVVSNEVRRLAEQSAESSSQIYELIRSIQTDTERTIESVQTGTEVVKAGIVAVTEAGQAFTGIQDAVDAVNYQIQTVSEASQHMSNATQLLAESLQGVAAVAQETSTGAISVSAATQEQLATMEEINSSSQALAVMAEDLLGSVRDIKL</sequence>
<feature type="transmembrane region" description="Helical" evidence="8">
    <location>
        <begin position="189"/>
        <end position="210"/>
    </location>
</feature>
<comment type="similarity">
    <text evidence="5">Belongs to the methyl-accepting chemotaxis (MCP) protein family.</text>
</comment>
<evidence type="ECO:0000259" key="9">
    <source>
        <dbReference type="PROSITE" id="PS50111"/>
    </source>
</evidence>
<evidence type="ECO:0000313" key="11">
    <source>
        <dbReference type="EMBL" id="MBP1903872.1"/>
    </source>
</evidence>
<keyword evidence="7" id="KW-0175">Coiled coil</keyword>
<protein>
    <submittedName>
        <fullName evidence="11">Methyl-accepting chemotaxis protein</fullName>
    </submittedName>
</protein>
<evidence type="ECO:0000256" key="1">
    <source>
        <dbReference type="ARBA" id="ARBA00004236"/>
    </source>
</evidence>
<evidence type="ECO:0000256" key="5">
    <source>
        <dbReference type="ARBA" id="ARBA00029447"/>
    </source>
</evidence>
<dbReference type="RefSeq" id="WP_210087572.1">
    <property type="nucleotide sequence ID" value="NZ_JAGGKG010000002.1"/>
</dbReference>
<evidence type="ECO:0000256" key="4">
    <source>
        <dbReference type="ARBA" id="ARBA00023224"/>
    </source>
</evidence>
<proteinExistence type="inferred from homology"/>
<comment type="subcellular location">
    <subcellularLocation>
        <location evidence="1">Cell membrane</location>
    </subcellularLocation>
</comment>
<feature type="transmembrane region" description="Helical" evidence="8">
    <location>
        <begin position="12"/>
        <end position="33"/>
    </location>
</feature>
<dbReference type="PRINTS" id="PR00260">
    <property type="entry name" value="CHEMTRNSDUCR"/>
</dbReference>
<evidence type="ECO:0000256" key="3">
    <source>
        <dbReference type="ARBA" id="ARBA00023136"/>
    </source>
</evidence>
<dbReference type="PANTHER" id="PTHR32089">
    <property type="entry name" value="METHYL-ACCEPTING CHEMOTAXIS PROTEIN MCPB"/>
    <property type="match status" value="1"/>
</dbReference>
<dbReference type="InterPro" id="IPR004089">
    <property type="entry name" value="MCPsignal_dom"/>
</dbReference>
<keyword evidence="12" id="KW-1185">Reference proteome</keyword>
<comment type="caution">
    <text evidence="11">The sequence shown here is derived from an EMBL/GenBank/DDBJ whole genome shotgun (WGS) entry which is preliminary data.</text>
</comment>
<dbReference type="CDD" id="cd06225">
    <property type="entry name" value="HAMP"/>
    <property type="match status" value="1"/>
</dbReference>
<keyword evidence="3 8" id="KW-0472">Membrane</keyword>
<reference evidence="11 12" key="1">
    <citation type="submission" date="2021-03" db="EMBL/GenBank/DDBJ databases">
        <title>Genomic Encyclopedia of Type Strains, Phase IV (KMG-IV): sequencing the most valuable type-strain genomes for metagenomic binning, comparative biology and taxonomic classification.</title>
        <authorList>
            <person name="Goeker M."/>
        </authorList>
    </citation>
    <scope>NUCLEOTIDE SEQUENCE [LARGE SCALE GENOMIC DNA]</scope>
    <source>
        <strain evidence="11 12">DSM 14349</strain>
    </source>
</reference>
<keyword evidence="4 6" id="KW-0807">Transducer</keyword>
<dbReference type="PROSITE" id="PS50885">
    <property type="entry name" value="HAMP"/>
    <property type="match status" value="1"/>
</dbReference>
<feature type="domain" description="HAMP" evidence="10">
    <location>
        <begin position="208"/>
        <end position="261"/>
    </location>
</feature>
<evidence type="ECO:0000256" key="2">
    <source>
        <dbReference type="ARBA" id="ARBA00022475"/>
    </source>
</evidence>
<organism evidence="11 12">
    <name type="scientific">Paenibacillus turicensis</name>
    <dbReference type="NCBI Taxonomy" id="160487"/>
    <lineage>
        <taxon>Bacteria</taxon>
        <taxon>Bacillati</taxon>
        <taxon>Bacillota</taxon>
        <taxon>Bacilli</taxon>
        <taxon>Bacillales</taxon>
        <taxon>Paenibacillaceae</taxon>
        <taxon>Paenibacillus</taxon>
    </lineage>
</organism>
<dbReference type="PROSITE" id="PS50111">
    <property type="entry name" value="CHEMOTAXIS_TRANSDUC_2"/>
    <property type="match status" value="1"/>
</dbReference>
<gene>
    <name evidence="11" type="ORF">J2Z32_000489</name>
</gene>
<dbReference type="Pfam" id="PF00015">
    <property type="entry name" value="MCPsignal"/>
    <property type="match status" value="1"/>
</dbReference>
<dbReference type="Proteomes" id="UP001519272">
    <property type="component" value="Unassembled WGS sequence"/>
</dbReference>
<keyword evidence="8" id="KW-1133">Transmembrane helix</keyword>
<dbReference type="SUPFAM" id="SSF58104">
    <property type="entry name" value="Methyl-accepting chemotaxis protein (MCP) signaling domain"/>
    <property type="match status" value="1"/>
</dbReference>
<dbReference type="EMBL" id="JAGGKG010000002">
    <property type="protein sequence ID" value="MBP1903872.1"/>
    <property type="molecule type" value="Genomic_DNA"/>
</dbReference>
<evidence type="ECO:0000313" key="12">
    <source>
        <dbReference type="Proteomes" id="UP001519272"/>
    </source>
</evidence>
<dbReference type="InterPro" id="IPR003660">
    <property type="entry name" value="HAMP_dom"/>
</dbReference>
<name>A0ABS4FMR0_9BACL</name>
<dbReference type="PANTHER" id="PTHR32089:SF112">
    <property type="entry name" value="LYSOZYME-LIKE PROTEIN-RELATED"/>
    <property type="match status" value="1"/>
</dbReference>